<dbReference type="OrthoDB" id="4227485at2759"/>
<sequence>MVTPHASTQFLAVSGLTSPSCGFEREQGQRNCGPLICEEEPLSRLDVANKKPILYARPGTTRAWFLSKMASSSFQSSVEQDEQFLNAYKREHFKGSALVRVDNLFFESNLSSQLDDLSDLPRLKRVLENQGVLRLDPIYHVPVLVPIADWGTQVQLREVGGPLPELDIPINYSLRAMKYRNLVTAARGQLVGLNRWWVADIYVDDETGSFMLPDTRQFPCQTPPQPHPLLA</sequence>
<dbReference type="RefSeq" id="XP_022395502.1">
    <property type="nucleotide sequence ID" value="XM_022539982.1"/>
</dbReference>
<accession>A0A1L9V4E2</accession>
<dbReference type="GeneID" id="34456243"/>
<protein>
    <submittedName>
        <fullName evidence="1">Uncharacterized protein</fullName>
    </submittedName>
</protein>
<dbReference type="Proteomes" id="UP000184300">
    <property type="component" value="Unassembled WGS sequence"/>
</dbReference>
<gene>
    <name evidence="1" type="ORF">ASPGLDRAFT_1187256</name>
</gene>
<dbReference type="AlphaFoldDB" id="A0A1L9V4E2"/>
<organism evidence="1 2">
    <name type="scientific">Aspergillus glaucus CBS 516.65</name>
    <dbReference type="NCBI Taxonomy" id="1160497"/>
    <lineage>
        <taxon>Eukaryota</taxon>
        <taxon>Fungi</taxon>
        <taxon>Dikarya</taxon>
        <taxon>Ascomycota</taxon>
        <taxon>Pezizomycotina</taxon>
        <taxon>Eurotiomycetes</taxon>
        <taxon>Eurotiomycetidae</taxon>
        <taxon>Eurotiales</taxon>
        <taxon>Aspergillaceae</taxon>
        <taxon>Aspergillus</taxon>
        <taxon>Aspergillus subgen. Aspergillus</taxon>
    </lineage>
</organism>
<name>A0A1L9V4E2_ASPGL</name>
<reference evidence="2" key="1">
    <citation type="journal article" date="2017" name="Genome Biol.">
        <title>Comparative genomics reveals high biological diversity and specific adaptations in the industrially and medically important fungal genus Aspergillus.</title>
        <authorList>
            <person name="de Vries R.P."/>
            <person name="Riley R."/>
            <person name="Wiebenga A."/>
            <person name="Aguilar-Osorio G."/>
            <person name="Amillis S."/>
            <person name="Uchima C.A."/>
            <person name="Anderluh G."/>
            <person name="Asadollahi M."/>
            <person name="Askin M."/>
            <person name="Barry K."/>
            <person name="Battaglia E."/>
            <person name="Bayram O."/>
            <person name="Benocci T."/>
            <person name="Braus-Stromeyer S.A."/>
            <person name="Caldana C."/>
            <person name="Canovas D."/>
            <person name="Cerqueira G.C."/>
            <person name="Chen F."/>
            <person name="Chen W."/>
            <person name="Choi C."/>
            <person name="Clum A."/>
            <person name="Dos Santos R.A."/>
            <person name="Damasio A.R."/>
            <person name="Diallinas G."/>
            <person name="Emri T."/>
            <person name="Fekete E."/>
            <person name="Flipphi M."/>
            <person name="Freyberg S."/>
            <person name="Gallo A."/>
            <person name="Gournas C."/>
            <person name="Habgood R."/>
            <person name="Hainaut M."/>
            <person name="Harispe M.L."/>
            <person name="Henrissat B."/>
            <person name="Hilden K.S."/>
            <person name="Hope R."/>
            <person name="Hossain A."/>
            <person name="Karabika E."/>
            <person name="Karaffa L."/>
            <person name="Karanyi Z."/>
            <person name="Krasevec N."/>
            <person name="Kuo A."/>
            <person name="Kusch H."/>
            <person name="LaButti K."/>
            <person name="Lagendijk E.L."/>
            <person name="Lapidus A."/>
            <person name="Levasseur A."/>
            <person name="Lindquist E."/>
            <person name="Lipzen A."/>
            <person name="Logrieco A.F."/>
            <person name="MacCabe A."/>
            <person name="Maekelae M.R."/>
            <person name="Malavazi I."/>
            <person name="Melin P."/>
            <person name="Meyer V."/>
            <person name="Mielnichuk N."/>
            <person name="Miskei M."/>
            <person name="Molnar A.P."/>
            <person name="Mule G."/>
            <person name="Ngan C.Y."/>
            <person name="Orejas M."/>
            <person name="Orosz E."/>
            <person name="Ouedraogo J.P."/>
            <person name="Overkamp K.M."/>
            <person name="Park H.-S."/>
            <person name="Perrone G."/>
            <person name="Piumi F."/>
            <person name="Punt P.J."/>
            <person name="Ram A.F."/>
            <person name="Ramon A."/>
            <person name="Rauscher S."/>
            <person name="Record E."/>
            <person name="Riano-Pachon D.M."/>
            <person name="Robert V."/>
            <person name="Roehrig J."/>
            <person name="Ruller R."/>
            <person name="Salamov A."/>
            <person name="Salih N.S."/>
            <person name="Samson R.A."/>
            <person name="Sandor E."/>
            <person name="Sanguinetti M."/>
            <person name="Schuetze T."/>
            <person name="Sepcic K."/>
            <person name="Shelest E."/>
            <person name="Sherlock G."/>
            <person name="Sophianopoulou V."/>
            <person name="Squina F.M."/>
            <person name="Sun H."/>
            <person name="Susca A."/>
            <person name="Todd R.B."/>
            <person name="Tsang A."/>
            <person name="Unkles S.E."/>
            <person name="van de Wiele N."/>
            <person name="van Rossen-Uffink D."/>
            <person name="Oliveira J.V."/>
            <person name="Vesth T.C."/>
            <person name="Visser J."/>
            <person name="Yu J.-H."/>
            <person name="Zhou M."/>
            <person name="Andersen M.R."/>
            <person name="Archer D.B."/>
            <person name="Baker S.E."/>
            <person name="Benoit I."/>
            <person name="Brakhage A.A."/>
            <person name="Braus G.H."/>
            <person name="Fischer R."/>
            <person name="Frisvad J.C."/>
            <person name="Goldman G.H."/>
            <person name="Houbraken J."/>
            <person name="Oakley B."/>
            <person name="Pocsi I."/>
            <person name="Scazzocchio C."/>
            <person name="Seiboth B."/>
            <person name="vanKuyk P.A."/>
            <person name="Wortman J."/>
            <person name="Dyer P.S."/>
            <person name="Grigoriev I.V."/>
        </authorList>
    </citation>
    <scope>NUCLEOTIDE SEQUENCE [LARGE SCALE GENOMIC DNA]</scope>
    <source>
        <strain evidence="2">CBS 516.65</strain>
    </source>
</reference>
<dbReference type="VEuPathDB" id="FungiDB:ASPGLDRAFT_1187256"/>
<evidence type="ECO:0000313" key="1">
    <source>
        <dbReference type="EMBL" id="OJJ78804.1"/>
    </source>
</evidence>
<dbReference type="STRING" id="1160497.A0A1L9V4E2"/>
<dbReference type="EMBL" id="KV878927">
    <property type="protein sequence ID" value="OJJ78804.1"/>
    <property type="molecule type" value="Genomic_DNA"/>
</dbReference>
<evidence type="ECO:0000313" key="2">
    <source>
        <dbReference type="Proteomes" id="UP000184300"/>
    </source>
</evidence>
<proteinExistence type="predicted"/>
<keyword evidence="2" id="KW-1185">Reference proteome</keyword>